<sequence length="102" mass="11362">MVSRRSALIVTNDRTAASLPRMATLLQTVFRFLHGATRPTVYKIVRLAGPSNTCPNKIREAKDTNLVDSQTAEPSTSERRLPIHRFKGASGKLRDSRDNAKK</sequence>
<evidence type="ECO:0000313" key="3">
    <source>
        <dbReference type="Proteomes" id="UP000315082"/>
    </source>
</evidence>
<reference evidence="2 3" key="1">
    <citation type="submission" date="2019-02" db="EMBL/GenBank/DDBJ databases">
        <title>Deep-cultivation of Planctomycetes and their phenomic and genomic characterization uncovers novel biology.</title>
        <authorList>
            <person name="Wiegand S."/>
            <person name="Jogler M."/>
            <person name="Boedeker C."/>
            <person name="Pinto D."/>
            <person name="Vollmers J."/>
            <person name="Rivas-Marin E."/>
            <person name="Kohn T."/>
            <person name="Peeters S.H."/>
            <person name="Heuer A."/>
            <person name="Rast P."/>
            <person name="Oberbeckmann S."/>
            <person name="Bunk B."/>
            <person name="Jeske O."/>
            <person name="Meyerdierks A."/>
            <person name="Storesund J.E."/>
            <person name="Kallscheuer N."/>
            <person name="Luecker S."/>
            <person name="Lage O.M."/>
            <person name="Pohl T."/>
            <person name="Merkel B.J."/>
            <person name="Hornburger P."/>
            <person name="Mueller R.-W."/>
            <person name="Bruemmer F."/>
            <person name="Labrenz M."/>
            <person name="Spormann A.M."/>
            <person name="Op den Camp H."/>
            <person name="Overmann J."/>
            <person name="Amann R."/>
            <person name="Jetten M.S.M."/>
            <person name="Mascher T."/>
            <person name="Medema M.H."/>
            <person name="Devos D.P."/>
            <person name="Kaster A.-K."/>
            <person name="Ovreas L."/>
            <person name="Rohde M."/>
            <person name="Galperin M.Y."/>
            <person name="Jogler C."/>
        </authorList>
    </citation>
    <scope>NUCLEOTIDE SEQUENCE [LARGE SCALE GENOMIC DNA]</scope>
    <source>
        <strain evidence="2 3">Poly24</strain>
    </source>
</reference>
<dbReference type="Proteomes" id="UP000315082">
    <property type="component" value="Chromosome"/>
</dbReference>
<accession>A0A518JZS2</accession>
<dbReference type="EMBL" id="CP036348">
    <property type="protein sequence ID" value="QDV71044.1"/>
    <property type="molecule type" value="Genomic_DNA"/>
</dbReference>
<dbReference type="AlphaFoldDB" id="A0A518JZS2"/>
<protein>
    <submittedName>
        <fullName evidence="2">Uncharacterized protein</fullName>
    </submittedName>
</protein>
<name>A0A518JZS2_9BACT</name>
<evidence type="ECO:0000313" key="2">
    <source>
        <dbReference type="EMBL" id="QDV71044.1"/>
    </source>
</evidence>
<feature type="compositionally biased region" description="Basic and acidic residues" evidence="1">
    <location>
        <begin position="92"/>
        <end position="102"/>
    </location>
</feature>
<keyword evidence="3" id="KW-1185">Reference proteome</keyword>
<proteinExistence type="predicted"/>
<feature type="compositionally biased region" description="Polar residues" evidence="1">
    <location>
        <begin position="66"/>
        <end position="75"/>
    </location>
</feature>
<dbReference type="KEGG" id="rcf:Poly24_47770"/>
<evidence type="ECO:0000256" key="1">
    <source>
        <dbReference type="SAM" id="MobiDB-lite"/>
    </source>
</evidence>
<organism evidence="2 3">
    <name type="scientific">Rosistilla carotiformis</name>
    <dbReference type="NCBI Taxonomy" id="2528017"/>
    <lineage>
        <taxon>Bacteria</taxon>
        <taxon>Pseudomonadati</taxon>
        <taxon>Planctomycetota</taxon>
        <taxon>Planctomycetia</taxon>
        <taxon>Pirellulales</taxon>
        <taxon>Pirellulaceae</taxon>
        <taxon>Rosistilla</taxon>
    </lineage>
</organism>
<gene>
    <name evidence="2" type="ORF">Poly24_47770</name>
</gene>
<feature type="region of interest" description="Disordered" evidence="1">
    <location>
        <begin position="53"/>
        <end position="102"/>
    </location>
</feature>